<name>Q69KF9_ORYSJ</name>
<evidence type="ECO:0000313" key="1">
    <source>
        <dbReference type="EMBL" id="BAD36581.1"/>
    </source>
</evidence>
<evidence type="ECO:0000313" key="2">
    <source>
        <dbReference type="Proteomes" id="UP000000763"/>
    </source>
</evidence>
<reference evidence="2" key="1">
    <citation type="journal article" date="2005" name="Nature">
        <title>The map-based sequence of the rice genome.</title>
        <authorList>
            <consortium name="International rice genome sequencing project (IRGSP)"/>
            <person name="Matsumoto T."/>
            <person name="Wu J."/>
            <person name="Kanamori H."/>
            <person name="Katayose Y."/>
            <person name="Fujisawa M."/>
            <person name="Namiki N."/>
            <person name="Mizuno H."/>
            <person name="Yamamoto K."/>
            <person name="Antonio B.A."/>
            <person name="Baba T."/>
            <person name="Sakata K."/>
            <person name="Nagamura Y."/>
            <person name="Aoki H."/>
            <person name="Arikawa K."/>
            <person name="Arita K."/>
            <person name="Bito T."/>
            <person name="Chiden Y."/>
            <person name="Fujitsuka N."/>
            <person name="Fukunaka R."/>
            <person name="Hamada M."/>
            <person name="Harada C."/>
            <person name="Hayashi A."/>
            <person name="Hijishita S."/>
            <person name="Honda M."/>
            <person name="Hosokawa S."/>
            <person name="Ichikawa Y."/>
            <person name="Idonuma A."/>
            <person name="Iijima M."/>
            <person name="Ikeda M."/>
            <person name="Ikeno M."/>
            <person name="Ito K."/>
            <person name="Ito S."/>
            <person name="Ito T."/>
            <person name="Ito Y."/>
            <person name="Ito Y."/>
            <person name="Iwabuchi A."/>
            <person name="Kamiya K."/>
            <person name="Karasawa W."/>
            <person name="Kurita K."/>
            <person name="Katagiri S."/>
            <person name="Kikuta A."/>
            <person name="Kobayashi H."/>
            <person name="Kobayashi N."/>
            <person name="Machita K."/>
            <person name="Maehara T."/>
            <person name="Masukawa M."/>
            <person name="Mizubayashi T."/>
            <person name="Mukai Y."/>
            <person name="Nagasaki H."/>
            <person name="Nagata Y."/>
            <person name="Naito S."/>
            <person name="Nakashima M."/>
            <person name="Nakama Y."/>
            <person name="Nakamichi Y."/>
            <person name="Nakamura M."/>
            <person name="Meguro A."/>
            <person name="Negishi M."/>
            <person name="Ohta I."/>
            <person name="Ohta T."/>
            <person name="Okamoto M."/>
            <person name="Ono N."/>
            <person name="Saji S."/>
            <person name="Sakaguchi M."/>
            <person name="Sakai K."/>
            <person name="Shibata M."/>
            <person name="Shimokawa T."/>
            <person name="Song J."/>
            <person name="Takazaki Y."/>
            <person name="Terasawa K."/>
            <person name="Tsugane M."/>
            <person name="Tsuji K."/>
            <person name="Ueda S."/>
            <person name="Waki K."/>
            <person name="Yamagata H."/>
            <person name="Yamamoto M."/>
            <person name="Yamamoto S."/>
            <person name="Yamane H."/>
            <person name="Yoshiki S."/>
            <person name="Yoshihara R."/>
            <person name="Yukawa K."/>
            <person name="Zhong H."/>
            <person name="Yano M."/>
            <person name="Yuan Q."/>
            <person name="Ouyang S."/>
            <person name="Liu J."/>
            <person name="Jones K.M."/>
            <person name="Gansberger K."/>
            <person name="Moffat K."/>
            <person name="Hill J."/>
            <person name="Bera J."/>
            <person name="Fadrosh D."/>
            <person name="Jin S."/>
            <person name="Johri S."/>
            <person name="Kim M."/>
            <person name="Overton L."/>
            <person name="Reardon M."/>
            <person name="Tsitrin T."/>
            <person name="Vuong H."/>
            <person name="Weaver B."/>
            <person name="Ciecko A."/>
            <person name="Tallon L."/>
            <person name="Jackson J."/>
            <person name="Pai G."/>
            <person name="Aken S.V."/>
            <person name="Utterback T."/>
            <person name="Reidmuller S."/>
            <person name="Feldblyum T."/>
            <person name="Hsiao J."/>
            <person name="Zismann V."/>
            <person name="Iobst S."/>
            <person name="de Vazeille A.R."/>
            <person name="Buell C.R."/>
            <person name="Ying K."/>
            <person name="Li Y."/>
            <person name="Lu T."/>
            <person name="Huang Y."/>
            <person name="Zhao Q."/>
            <person name="Feng Q."/>
            <person name="Zhang L."/>
            <person name="Zhu J."/>
            <person name="Weng Q."/>
            <person name="Mu J."/>
            <person name="Lu Y."/>
            <person name="Fan D."/>
            <person name="Liu Y."/>
            <person name="Guan J."/>
            <person name="Zhang Y."/>
            <person name="Yu S."/>
            <person name="Liu X."/>
            <person name="Zhang Y."/>
            <person name="Hong G."/>
            <person name="Han B."/>
            <person name="Choisne N."/>
            <person name="Demange N."/>
            <person name="Orjeda G."/>
            <person name="Samain S."/>
            <person name="Cattolico L."/>
            <person name="Pelletier E."/>
            <person name="Couloux A."/>
            <person name="Segurens B."/>
            <person name="Wincker P."/>
            <person name="D'Hont A."/>
            <person name="Scarpelli C."/>
            <person name="Weissenbach J."/>
            <person name="Salanoubat M."/>
            <person name="Quetier F."/>
            <person name="Yu Y."/>
            <person name="Kim H.R."/>
            <person name="Rambo T."/>
            <person name="Currie J."/>
            <person name="Collura K."/>
            <person name="Luo M."/>
            <person name="Yang T."/>
            <person name="Ammiraju J.S.S."/>
            <person name="Engler F."/>
            <person name="Soderlund C."/>
            <person name="Wing R.A."/>
            <person name="Palmer L.E."/>
            <person name="de la Bastide M."/>
            <person name="Spiegel L."/>
            <person name="Nascimento L."/>
            <person name="Zutavern T."/>
            <person name="O'Shaughnessy A."/>
            <person name="Dike S."/>
            <person name="Dedhia N."/>
            <person name="Preston R."/>
            <person name="Balija V."/>
            <person name="McCombie W.R."/>
            <person name="Chow T."/>
            <person name="Chen H."/>
            <person name="Chung M."/>
            <person name="Chen C."/>
            <person name="Shaw J."/>
            <person name="Wu H."/>
            <person name="Hsiao K."/>
            <person name="Chao Y."/>
            <person name="Chu M."/>
            <person name="Cheng C."/>
            <person name="Hour A."/>
            <person name="Lee P."/>
            <person name="Lin S."/>
            <person name="Lin Y."/>
            <person name="Liou J."/>
            <person name="Liu S."/>
            <person name="Hsing Y."/>
            <person name="Raghuvanshi S."/>
            <person name="Mohanty A."/>
            <person name="Bharti A.K."/>
            <person name="Gaur A."/>
            <person name="Gupta V."/>
            <person name="Kumar D."/>
            <person name="Ravi V."/>
            <person name="Vij S."/>
            <person name="Kapur A."/>
            <person name="Khurana P."/>
            <person name="Khurana P."/>
            <person name="Khurana J.P."/>
            <person name="Tyagi A.K."/>
            <person name="Gaikwad K."/>
            <person name="Singh A."/>
            <person name="Dalal V."/>
            <person name="Srivastava S."/>
            <person name="Dixit A."/>
            <person name="Pal A.K."/>
            <person name="Ghazi I.A."/>
            <person name="Yadav M."/>
            <person name="Pandit A."/>
            <person name="Bhargava A."/>
            <person name="Sureshbabu K."/>
            <person name="Batra K."/>
            <person name="Sharma T.R."/>
            <person name="Mohapatra T."/>
            <person name="Singh N.K."/>
            <person name="Messing J."/>
            <person name="Nelson A.B."/>
            <person name="Fuks G."/>
            <person name="Kavchok S."/>
            <person name="Keizer G."/>
            <person name="Linton E."/>
            <person name="Llaca V."/>
            <person name="Song R."/>
            <person name="Tanyolac B."/>
            <person name="Young S."/>
            <person name="Ho-Il K."/>
            <person name="Hahn J.H."/>
            <person name="Sangsakoo G."/>
            <person name="Vanavichit A."/>
            <person name="de Mattos Luiz.A.T."/>
            <person name="Zimmer P.D."/>
            <person name="Malone G."/>
            <person name="Dellagostin O."/>
            <person name="de Oliveira A.C."/>
            <person name="Bevan M."/>
            <person name="Bancroft I."/>
            <person name="Minx P."/>
            <person name="Cordum H."/>
            <person name="Wilson R."/>
            <person name="Cheng Z."/>
            <person name="Jin W."/>
            <person name="Jiang J."/>
            <person name="Leong S.A."/>
            <person name="Iwama H."/>
            <person name="Gojobori T."/>
            <person name="Itoh T."/>
            <person name="Niimura Y."/>
            <person name="Fujii Y."/>
            <person name="Habara T."/>
            <person name="Sakai H."/>
            <person name="Sato Y."/>
            <person name="Wilson G."/>
            <person name="Kumar K."/>
            <person name="McCouch S."/>
            <person name="Juretic N."/>
            <person name="Hoen D."/>
            <person name="Wright S."/>
            <person name="Bruskiewich R."/>
            <person name="Bureau T."/>
            <person name="Miyao A."/>
            <person name="Hirochika H."/>
            <person name="Nishikawa T."/>
            <person name="Kadowaki K."/>
            <person name="Sugiura M."/>
            <person name="Burr B."/>
            <person name="Sasaki T."/>
        </authorList>
    </citation>
    <scope>NUCLEOTIDE SEQUENCE [LARGE SCALE GENOMIC DNA]</scope>
    <source>
        <strain evidence="2">cv. Nipponbare</strain>
    </source>
</reference>
<reference evidence="2" key="2">
    <citation type="journal article" date="2008" name="Nucleic Acids Res.">
        <title>The rice annotation project database (RAP-DB): 2008 update.</title>
        <authorList>
            <consortium name="The rice annotation project (RAP)"/>
        </authorList>
    </citation>
    <scope>GENOME REANNOTATION</scope>
    <source>
        <strain evidence="2">cv. Nipponbare</strain>
    </source>
</reference>
<dbReference type="Proteomes" id="UP000000763">
    <property type="component" value="Chromosome 9"/>
</dbReference>
<organism evidence="1 2">
    <name type="scientific">Oryza sativa subsp. japonica</name>
    <name type="common">Rice</name>
    <dbReference type="NCBI Taxonomy" id="39947"/>
    <lineage>
        <taxon>Eukaryota</taxon>
        <taxon>Viridiplantae</taxon>
        <taxon>Streptophyta</taxon>
        <taxon>Embryophyta</taxon>
        <taxon>Tracheophyta</taxon>
        <taxon>Spermatophyta</taxon>
        <taxon>Magnoliopsida</taxon>
        <taxon>Liliopsida</taxon>
        <taxon>Poales</taxon>
        <taxon>Poaceae</taxon>
        <taxon>BOP clade</taxon>
        <taxon>Oryzoideae</taxon>
        <taxon>Oryzeae</taxon>
        <taxon>Oryzinae</taxon>
        <taxon>Oryza</taxon>
        <taxon>Oryza sativa</taxon>
    </lineage>
</organism>
<dbReference type="EMBL" id="AP005926">
    <property type="protein sequence ID" value="BAD36581.1"/>
    <property type="molecule type" value="Genomic_DNA"/>
</dbReference>
<protein>
    <submittedName>
        <fullName evidence="1">Uncharacterized protein</fullName>
    </submittedName>
</protein>
<dbReference type="AlphaFoldDB" id="Q69KF9"/>
<accession>Q69KF9</accession>
<proteinExistence type="predicted"/>
<gene>
    <name evidence="1" type="primary">OSJNBa0054E15.14</name>
</gene>
<sequence>MVCSIAKTEEGDRGRLGGEGGAVEGEVGIKLRGRAWEAATDQRWVADKGER</sequence>